<sequence>MKHHCIKKCVGTYLWIIFLTIALTACGHSKEAILLEQIESTKSDQSVEDVEGETSIENKEEQFLSVYICGAVKHPDVYQLLEGARIKDVVEKAGGFSKKADKNVINLAEKVTDGQQIYIPEEGSIASSEQVQTIDNNGNTSTKIDLNTATKEQLMTLPGIGESKADAILAYREENGVFQTTEDLKKISGIKDGVFQKLKDLIIVH</sequence>
<accession>A0A9D9N772</accession>
<dbReference type="Gene3D" id="1.10.150.280">
    <property type="entry name" value="AF1531-like domain"/>
    <property type="match status" value="1"/>
</dbReference>
<dbReference type="InterPro" id="IPR010994">
    <property type="entry name" value="RuvA_2-like"/>
</dbReference>
<name>A0A9D9N772_9FIRM</name>
<dbReference type="SMART" id="SM00278">
    <property type="entry name" value="HhH1"/>
    <property type="match status" value="2"/>
</dbReference>
<dbReference type="PROSITE" id="PS51257">
    <property type="entry name" value="PROKAR_LIPOPROTEIN"/>
    <property type="match status" value="1"/>
</dbReference>
<dbReference type="PANTHER" id="PTHR21180:SF32">
    <property type="entry name" value="ENDONUCLEASE_EXONUCLEASE_PHOSPHATASE FAMILY DOMAIN-CONTAINING PROTEIN 1"/>
    <property type="match status" value="1"/>
</dbReference>
<dbReference type="EMBL" id="JADIML010000078">
    <property type="protein sequence ID" value="MBO8462814.1"/>
    <property type="molecule type" value="Genomic_DNA"/>
</dbReference>
<proteinExistence type="predicted"/>
<dbReference type="GO" id="GO:0003677">
    <property type="term" value="F:DNA binding"/>
    <property type="evidence" value="ECO:0007669"/>
    <property type="project" value="InterPro"/>
</dbReference>
<organism evidence="2 3">
    <name type="scientific">Candidatus Scybalomonas excrementavium</name>
    <dbReference type="NCBI Taxonomy" id="2840943"/>
    <lineage>
        <taxon>Bacteria</taxon>
        <taxon>Bacillati</taxon>
        <taxon>Bacillota</taxon>
        <taxon>Clostridia</taxon>
        <taxon>Lachnospirales</taxon>
        <taxon>Lachnospiraceae</taxon>
        <taxon>Lachnospiraceae incertae sedis</taxon>
        <taxon>Candidatus Scybalomonas</taxon>
    </lineage>
</organism>
<dbReference type="SUPFAM" id="SSF47781">
    <property type="entry name" value="RuvA domain 2-like"/>
    <property type="match status" value="1"/>
</dbReference>
<dbReference type="Pfam" id="PF10531">
    <property type="entry name" value="SLBB"/>
    <property type="match status" value="1"/>
</dbReference>
<protein>
    <submittedName>
        <fullName evidence="2">Helix-hairpin-helix domain-containing protein</fullName>
    </submittedName>
</protein>
<feature type="domain" description="Helix-hairpin-helix DNA-binding motif class 1" evidence="1">
    <location>
        <begin position="182"/>
        <end position="201"/>
    </location>
</feature>
<dbReference type="Pfam" id="PF12836">
    <property type="entry name" value="HHH_3"/>
    <property type="match status" value="1"/>
</dbReference>
<dbReference type="PANTHER" id="PTHR21180">
    <property type="entry name" value="ENDONUCLEASE/EXONUCLEASE/PHOSPHATASE FAMILY DOMAIN-CONTAINING PROTEIN 1"/>
    <property type="match status" value="1"/>
</dbReference>
<dbReference type="Proteomes" id="UP000823618">
    <property type="component" value="Unassembled WGS sequence"/>
</dbReference>
<evidence type="ECO:0000313" key="3">
    <source>
        <dbReference type="Proteomes" id="UP000823618"/>
    </source>
</evidence>
<dbReference type="GO" id="GO:0015627">
    <property type="term" value="C:type II protein secretion system complex"/>
    <property type="evidence" value="ECO:0007669"/>
    <property type="project" value="TreeGrafter"/>
</dbReference>
<dbReference type="NCBIfam" id="TIGR00426">
    <property type="entry name" value="competence protein ComEA helix-hairpin-helix repeat region"/>
    <property type="match status" value="1"/>
</dbReference>
<reference evidence="2" key="1">
    <citation type="submission" date="2020-10" db="EMBL/GenBank/DDBJ databases">
        <authorList>
            <person name="Gilroy R."/>
        </authorList>
    </citation>
    <scope>NUCLEOTIDE SEQUENCE</scope>
    <source>
        <strain evidence="2">E3-2379</strain>
    </source>
</reference>
<reference evidence="2" key="2">
    <citation type="journal article" date="2021" name="PeerJ">
        <title>Extensive microbial diversity within the chicken gut microbiome revealed by metagenomics and culture.</title>
        <authorList>
            <person name="Gilroy R."/>
            <person name="Ravi A."/>
            <person name="Getino M."/>
            <person name="Pursley I."/>
            <person name="Horton D.L."/>
            <person name="Alikhan N.F."/>
            <person name="Baker D."/>
            <person name="Gharbi K."/>
            <person name="Hall N."/>
            <person name="Watson M."/>
            <person name="Adriaenssens E.M."/>
            <person name="Foster-Nyarko E."/>
            <person name="Jarju S."/>
            <person name="Secka A."/>
            <person name="Antonio M."/>
            <person name="Oren A."/>
            <person name="Chaudhuri R.R."/>
            <person name="La Ragione R."/>
            <person name="Hildebrand F."/>
            <person name="Pallen M.J."/>
        </authorList>
    </citation>
    <scope>NUCLEOTIDE SEQUENCE</scope>
    <source>
        <strain evidence="2">E3-2379</strain>
    </source>
</reference>
<dbReference type="InterPro" id="IPR004509">
    <property type="entry name" value="Competence_ComEA_HhH"/>
</dbReference>
<dbReference type="InterPro" id="IPR003583">
    <property type="entry name" value="Hlx-hairpin-Hlx_DNA-bd_motif"/>
</dbReference>
<evidence type="ECO:0000313" key="2">
    <source>
        <dbReference type="EMBL" id="MBO8462814.1"/>
    </source>
</evidence>
<evidence type="ECO:0000259" key="1">
    <source>
        <dbReference type="SMART" id="SM00278"/>
    </source>
</evidence>
<dbReference type="GO" id="GO:0006281">
    <property type="term" value="P:DNA repair"/>
    <property type="evidence" value="ECO:0007669"/>
    <property type="project" value="InterPro"/>
</dbReference>
<dbReference type="AlphaFoldDB" id="A0A9D9N772"/>
<dbReference type="InterPro" id="IPR019554">
    <property type="entry name" value="Soluble_ligand-bd"/>
</dbReference>
<dbReference type="InterPro" id="IPR051675">
    <property type="entry name" value="Endo/Exo/Phosphatase_dom_1"/>
</dbReference>
<dbReference type="GO" id="GO:0015628">
    <property type="term" value="P:protein secretion by the type II secretion system"/>
    <property type="evidence" value="ECO:0007669"/>
    <property type="project" value="TreeGrafter"/>
</dbReference>
<comment type="caution">
    <text evidence="2">The sequence shown here is derived from an EMBL/GenBank/DDBJ whole genome shotgun (WGS) entry which is preliminary data.</text>
</comment>
<feature type="domain" description="Helix-hairpin-helix DNA-binding motif class 1" evidence="1">
    <location>
        <begin position="152"/>
        <end position="171"/>
    </location>
</feature>
<gene>
    <name evidence="2" type="ORF">IAC13_02655</name>
</gene>